<evidence type="ECO:0000256" key="5">
    <source>
        <dbReference type="ARBA" id="ARBA00022679"/>
    </source>
</evidence>
<keyword evidence="4" id="KW-1003">Cell membrane</keyword>
<feature type="transmembrane region" description="Helical" evidence="9">
    <location>
        <begin position="230"/>
        <end position="257"/>
    </location>
</feature>
<comment type="pathway">
    <text evidence="2">Quinol/quinone metabolism; menaquinone biosynthesis.</text>
</comment>
<evidence type="ECO:0000256" key="6">
    <source>
        <dbReference type="ARBA" id="ARBA00022692"/>
    </source>
</evidence>
<keyword evidence="11" id="KW-1185">Reference proteome</keyword>
<evidence type="ECO:0000256" key="7">
    <source>
        <dbReference type="ARBA" id="ARBA00022989"/>
    </source>
</evidence>
<dbReference type="InterPro" id="IPR026046">
    <property type="entry name" value="UBIAD1"/>
</dbReference>
<protein>
    <submittedName>
        <fullName evidence="10">1,4-dihydroxy-2-naphthoate prenyltransferase</fullName>
    </submittedName>
</protein>
<dbReference type="InterPro" id="IPR000537">
    <property type="entry name" value="UbiA_prenyltransferase"/>
</dbReference>
<proteinExistence type="predicted"/>
<evidence type="ECO:0000256" key="1">
    <source>
        <dbReference type="ARBA" id="ARBA00004141"/>
    </source>
</evidence>
<keyword evidence="3" id="KW-0474">Menaquinone biosynthesis</keyword>
<comment type="subcellular location">
    <subcellularLocation>
        <location evidence="1">Membrane</location>
        <topology evidence="1">Multi-pass membrane protein</topology>
    </subcellularLocation>
</comment>
<feature type="transmembrane region" description="Helical" evidence="9">
    <location>
        <begin position="206"/>
        <end position="224"/>
    </location>
</feature>
<dbReference type="Proteomes" id="UP000186895">
    <property type="component" value="Unassembled WGS sequence"/>
</dbReference>
<dbReference type="Gene3D" id="1.10.357.140">
    <property type="entry name" value="UbiA prenyltransferase"/>
    <property type="match status" value="1"/>
</dbReference>
<feature type="transmembrane region" description="Helical" evidence="9">
    <location>
        <begin position="176"/>
        <end position="194"/>
    </location>
</feature>
<evidence type="ECO:0000256" key="3">
    <source>
        <dbReference type="ARBA" id="ARBA00022428"/>
    </source>
</evidence>
<dbReference type="STRING" id="49186.SAMN05421647_101865"/>
<gene>
    <name evidence="10" type="ORF">SAMN05421647_101865</name>
</gene>
<dbReference type="AlphaFoldDB" id="A0A1N6P8L5"/>
<dbReference type="GO" id="GO:0042371">
    <property type="term" value="P:vitamin K biosynthetic process"/>
    <property type="evidence" value="ECO:0007669"/>
    <property type="project" value="TreeGrafter"/>
</dbReference>
<feature type="transmembrane region" description="Helical" evidence="9">
    <location>
        <begin position="50"/>
        <end position="70"/>
    </location>
</feature>
<evidence type="ECO:0000313" key="11">
    <source>
        <dbReference type="Proteomes" id="UP000186895"/>
    </source>
</evidence>
<reference evidence="10 11" key="1">
    <citation type="submission" date="2017-01" db="EMBL/GenBank/DDBJ databases">
        <authorList>
            <person name="Mah S.A."/>
            <person name="Swanson W.J."/>
            <person name="Moy G.W."/>
            <person name="Vacquier V.D."/>
        </authorList>
    </citation>
    <scope>NUCLEOTIDE SEQUENCE [LARGE SCALE GENOMIC DNA]</scope>
    <source>
        <strain evidence="10 11">DSM 7027</strain>
    </source>
</reference>
<feature type="transmembrane region" description="Helical" evidence="9">
    <location>
        <begin position="278"/>
        <end position="299"/>
    </location>
</feature>
<dbReference type="RefSeq" id="WP_076461104.1">
    <property type="nucleotide sequence ID" value="NZ_FTMN01000001.1"/>
</dbReference>
<keyword evidence="7 9" id="KW-1133">Transmembrane helix</keyword>
<accession>A0A1N6P8L5</accession>
<keyword evidence="8 9" id="KW-0472">Membrane</keyword>
<dbReference type="PIRSF" id="PIRSF005355">
    <property type="entry name" value="UBIAD1"/>
    <property type="match status" value="1"/>
</dbReference>
<dbReference type="GO" id="GO:0004659">
    <property type="term" value="F:prenyltransferase activity"/>
    <property type="evidence" value="ECO:0007669"/>
    <property type="project" value="InterPro"/>
</dbReference>
<feature type="transmembrane region" description="Helical" evidence="9">
    <location>
        <begin position="149"/>
        <end position="170"/>
    </location>
</feature>
<dbReference type="Pfam" id="PF01040">
    <property type="entry name" value="UbiA"/>
    <property type="match status" value="1"/>
</dbReference>
<evidence type="ECO:0000256" key="9">
    <source>
        <dbReference type="SAM" id="Phobius"/>
    </source>
</evidence>
<keyword evidence="5 10" id="KW-0808">Transferase</keyword>
<dbReference type="UniPathway" id="UPA00079"/>
<evidence type="ECO:0000256" key="2">
    <source>
        <dbReference type="ARBA" id="ARBA00004863"/>
    </source>
</evidence>
<dbReference type="GO" id="GO:0016020">
    <property type="term" value="C:membrane"/>
    <property type="evidence" value="ECO:0007669"/>
    <property type="project" value="UniProtKB-SubCell"/>
</dbReference>
<organism evidence="10 11">
    <name type="scientific">Marinobacterium stanieri</name>
    <dbReference type="NCBI Taxonomy" id="49186"/>
    <lineage>
        <taxon>Bacteria</taxon>
        <taxon>Pseudomonadati</taxon>
        <taxon>Pseudomonadota</taxon>
        <taxon>Gammaproteobacteria</taxon>
        <taxon>Oceanospirillales</taxon>
        <taxon>Oceanospirillaceae</taxon>
        <taxon>Marinobacterium</taxon>
    </lineage>
</organism>
<evidence type="ECO:0000256" key="4">
    <source>
        <dbReference type="ARBA" id="ARBA00022475"/>
    </source>
</evidence>
<keyword evidence="6 9" id="KW-0812">Transmembrane</keyword>
<feature type="transmembrane region" description="Helical" evidence="9">
    <location>
        <begin position="26"/>
        <end position="44"/>
    </location>
</feature>
<dbReference type="PANTHER" id="PTHR13929">
    <property type="entry name" value="1,4-DIHYDROXY-2-NAPHTHOATE OCTAPRENYLTRANSFERASE"/>
    <property type="match status" value="1"/>
</dbReference>
<evidence type="ECO:0000313" key="10">
    <source>
        <dbReference type="EMBL" id="SIQ00728.1"/>
    </source>
</evidence>
<feature type="transmembrane region" description="Helical" evidence="9">
    <location>
        <begin position="119"/>
        <end position="137"/>
    </location>
</feature>
<dbReference type="EMBL" id="FTMN01000001">
    <property type="protein sequence ID" value="SIQ00728.1"/>
    <property type="molecule type" value="Genomic_DNA"/>
</dbReference>
<dbReference type="GO" id="GO:0009234">
    <property type="term" value="P:menaquinone biosynthetic process"/>
    <property type="evidence" value="ECO:0007669"/>
    <property type="project" value="UniProtKB-UniPathway"/>
</dbReference>
<dbReference type="eggNOG" id="COG1575">
    <property type="taxonomic scope" value="Bacteria"/>
</dbReference>
<evidence type="ECO:0000256" key="8">
    <source>
        <dbReference type="ARBA" id="ARBA00023136"/>
    </source>
</evidence>
<dbReference type="CDD" id="cd13962">
    <property type="entry name" value="PT_UbiA_UBIAD1"/>
    <property type="match status" value="1"/>
</dbReference>
<dbReference type="InterPro" id="IPR044878">
    <property type="entry name" value="UbiA_sf"/>
</dbReference>
<name>A0A1N6P8L5_9GAMM</name>
<dbReference type="PANTHER" id="PTHR13929:SF0">
    <property type="entry name" value="UBIA PRENYLTRANSFERASE DOMAIN-CONTAINING PROTEIN 1"/>
    <property type="match status" value="1"/>
</dbReference>
<sequence>MDVVKTAQKADQALGKYTFIRALRPFSFPVALVTCLIGILLAALQQPIDLVSAVLVLVGGVLLQAGVNLINDHADIRLLRQQPGQEGLINAIRYNFRCGMLCFLLAAVIGFHFVVEQGMGFLLLCVLGLVGALGYTLSPVNYKSRGLGVVLVFWLMGVLMIAGSALAMGAQLNTGLLLQTVPVSLLVSLLLLSNELRDYESDHQDGLYTLTVRIGYAASVRLYLILLASAYLMAVALLALGLLPGALWLLPSLLLVFKPVRLLRAAPDQRRPLTPATARLLLGFGGLFCVALLNPWGFWV</sequence>
<feature type="transmembrane region" description="Helical" evidence="9">
    <location>
        <begin position="91"/>
        <end position="113"/>
    </location>
</feature>